<evidence type="ECO:0000313" key="2">
    <source>
        <dbReference type="EMBL" id="KAF0042962.1"/>
    </source>
</evidence>
<accession>A0A6A4TLT8</accession>
<dbReference type="AlphaFoldDB" id="A0A6A4TLT8"/>
<evidence type="ECO:0000313" key="3">
    <source>
        <dbReference type="Proteomes" id="UP000438429"/>
    </source>
</evidence>
<dbReference type="Proteomes" id="UP000438429">
    <property type="component" value="Unassembled WGS sequence"/>
</dbReference>
<organism evidence="2 3">
    <name type="scientific">Scophthalmus maximus</name>
    <name type="common">Turbot</name>
    <name type="synonym">Psetta maxima</name>
    <dbReference type="NCBI Taxonomy" id="52904"/>
    <lineage>
        <taxon>Eukaryota</taxon>
        <taxon>Metazoa</taxon>
        <taxon>Chordata</taxon>
        <taxon>Craniata</taxon>
        <taxon>Vertebrata</taxon>
        <taxon>Euteleostomi</taxon>
        <taxon>Actinopterygii</taxon>
        <taxon>Neopterygii</taxon>
        <taxon>Teleostei</taxon>
        <taxon>Neoteleostei</taxon>
        <taxon>Acanthomorphata</taxon>
        <taxon>Carangaria</taxon>
        <taxon>Pleuronectiformes</taxon>
        <taxon>Pleuronectoidei</taxon>
        <taxon>Scophthalmidae</taxon>
        <taxon>Scophthalmus</taxon>
    </lineage>
</organism>
<dbReference type="EMBL" id="VEVO01000004">
    <property type="protein sequence ID" value="KAF0042962.1"/>
    <property type="molecule type" value="Genomic_DNA"/>
</dbReference>
<protein>
    <submittedName>
        <fullName evidence="2">Uncharacterized protein</fullName>
    </submittedName>
</protein>
<sequence>MAVHQTRRSRRASQQHRVKCPEKARVVPEGKLQSFIDVDFDSHKRGKGKKQQALIVRHIYSGNVDDGAKLFPRNN</sequence>
<comment type="caution">
    <text evidence="2">The sequence shown here is derived from an EMBL/GenBank/DDBJ whole genome shotgun (WGS) entry which is preliminary data.</text>
</comment>
<evidence type="ECO:0000256" key="1">
    <source>
        <dbReference type="SAM" id="MobiDB-lite"/>
    </source>
</evidence>
<proteinExistence type="predicted"/>
<feature type="compositionally biased region" description="Basic residues" evidence="1">
    <location>
        <begin position="1"/>
        <end position="18"/>
    </location>
</feature>
<name>A0A6A4TLT8_SCOMX</name>
<reference evidence="2 3" key="1">
    <citation type="submission" date="2019-06" db="EMBL/GenBank/DDBJ databases">
        <title>Draft genomes of female and male turbot (Scophthalmus maximus).</title>
        <authorList>
            <person name="Xu H."/>
            <person name="Xu X.-W."/>
            <person name="Shao C."/>
            <person name="Chen S."/>
        </authorList>
    </citation>
    <scope>NUCLEOTIDE SEQUENCE [LARGE SCALE GENOMIC DNA]</scope>
    <source>
        <strain evidence="2">Ysfricsl-2016a</strain>
        <tissue evidence="2">Blood</tissue>
    </source>
</reference>
<feature type="region of interest" description="Disordered" evidence="1">
    <location>
        <begin position="1"/>
        <end position="23"/>
    </location>
</feature>
<gene>
    <name evidence="2" type="ORF">F2P81_004299</name>
</gene>